<reference evidence="9" key="1">
    <citation type="submission" date="2020-10" db="EMBL/GenBank/DDBJ databases">
        <authorList>
            <person name="Palmer J.M."/>
        </authorList>
    </citation>
    <scope>NUCLEOTIDE SEQUENCE</scope>
    <source>
        <strain evidence="9">UCD 2041</strain>
    </source>
</reference>
<proteinExistence type="predicted"/>
<reference evidence="9" key="2">
    <citation type="journal article" name="BMC Genomics">
        <title>New genome assemblies reveal patterns of domestication and adaptation across Brettanomyces (Dekkera) species.</title>
        <authorList>
            <person name="Roach M.J."/>
            <person name="Borneman A.R."/>
        </authorList>
    </citation>
    <scope>NUCLEOTIDE SEQUENCE</scope>
    <source>
        <strain evidence="9">UCD 2041</strain>
    </source>
</reference>
<evidence type="ECO:0000259" key="6">
    <source>
        <dbReference type="PROSITE" id="PS50089"/>
    </source>
</evidence>
<dbReference type="PROSITE" id="PS51270">
    <property type="entry name" value="ZF_CTCHY"/>
    <property type="match status" value="1"/>
</dbReference>
<dbReference type="RefSeq" id="XP_041139524.1">
    <property type="nucleotide sequence ID" value="XM_041281733.1"/>
</dbReference>
<dbReference type="GeneID" id="64575146"/>
<feature type="compositionally biased region" description="Basic and acidic residues" evidence="5">
    <location>
        <begin position="1"/>
        <end position="18"/>
    </location>
</feature>
<dbReference type="Gene3D" id="2.20.28.10">
    <property type="match status" value="1"/>
</dbReference>
<dbReference type="SMART" id="SM00184">
    <property type="entry name" value="RING"/>
    <property type="match status" value="1"/>
</dbReference>
<keyword evidence="1" id="KW-0479">Metal-binding</keyword>
<dbReference type="InterPro" id="IPR039512">
    <property type="entry name" value="RCHY1_zinc-ribbon"/>
</dbReference>
<dbReference type="Gene3D" id="3.30.40.10">
    <property type="entry name" value="Zinc/RING finger domain, C3HC4 (zinc finger)"/>
    <property type="match status" value="1"/>
</dbReference>
<dbReference type="OrthoDB" id="411372at2759"/>
<dbReference type="InterPro" id="IPR017921">
    <property type="entry name" value="Znf_CTCHY"/>
</dbReference>
<feature type="region of interest" description="Disordered" evidence="5">
    <location>
        <begin position="1"/>
        <end position="26"/>
    </location>
</feature>
<sequence length="614" mass="71648">MTEGSGEDHNRNTAKENHEFEDDEDDEFTATLEQVGVLPRFSIWPHMPSIDYDPKKIAKRLVTAAAYYFPDKSNVEEIFQDKKDNIKSLCMNLSESFTEIVDSAIRYPVEDLNIDDEEAVEFIPVVQGKSPKQDTPVPSGVEMIKQVSMSKISLADDRLVNYDHLTYLTFEQFKDQKFLRDRIKKILKLDLSPLDQRFLIQKLMSRTYREKKKYTESPFQYNDDHCKKNGNGVVDMDGMIDNDDEHASNSDEVFLSDEALRPNYFNKDKMIFGCKHYRTNCKIECPVCKGWYPCPHCHDAVIKTHKLQRRLTRHFLCMYCNTPQDPQQYCANCNKPFGRYYCDKCKLCDDDPNKHIYHCDKCGICRLGLGLNKDYFHCDKCNVCISIELRDKHVCIENSTRSNCPICDEYMFNSYKTVVFMSCGHPIHQACYDMYTKHSYKCPLCSKSIVNMKAQFRILDKEIEQTVMPEELSNWKALIKCIDCGGRSKVSYHYLGLRCKHCGSYNTMQVKLLKNGDDKESWDSNPNFVKEQPHTVKNELDENFLFEKKRDDEVSRNDSITNGLDQIHADKPNEDAFGDSYVRNFVCVINRFEKYPSISEAFKDWMRTSMPDMQ</sequence>
<dbReference type="PROSITE" id="PS50089">
    <property type="entry name" value="ZF_RING_2"/>
    <property type="match status" value="1"/>
</dbReference>
<feature type="domain" description="RING-type" evidence="6">
    <location>
        <begin position="404"/>
        <end position="446"/>
    </location>
</feature>
<dbReference type="InterPro" id="IPR013083">
    <property type="entry name" value="Znf_RING/FYVE/PHD"/>
</dbReference>
<dbReference type="AlphaFoldDB" id="A0A871RL68"/>
<dbReference type="InterPro" id="IPR008913">
    <property type="entry name" value="Znf_CHY"/>
</dbReference>
<dbReference type="GO" id="GO:0061630">
    <property type="term" value="F:ubiquitin protein ligase activity"/>
    <property type="evidence" value="ECO:0007669"/>
    <property type="project" value="TreeGrafter"/>
</dbReference>
<dbReference type="GO" id="GO:0006511">
    <property type="term" value="P:ubiquitin-dependent protein catabolic process"/>
    <property type="evidence" value="ECO:0007669"/>
    <property type="project" value="TreeGrafter"/>
</dbReference>
<evidence type="ECO:0000256" key="4">
    <source>
        <dbReference type="PROSITE-ProRule" id="PRU00601"/>
    </source>
</evidence>
<name>A0A871RL68_DEKBR</name>
<keyword evidence="3" id="KW-0862">Zinc</keyword>
<dbReference type="Proteomes" id="UP000663131">
    <property type="component" value="Chromosome 9"/>
</dbReference>
<dbReference type="SUPFAM" id="SSF161245">
    <property type="entry name" value="Zinc hairpin stack"/>
    <property type="match status" value="1"/>
</dbReference>
<dbReference type="KEGG" id="bbrx:BRETT_003222"/>
<dbReference type="EMBL" id="CP063137">
    <property type="protein sequence ID" value="QOU23031.1"/>
    <property type="molecule type" value="Genomic_DNA"/>
</dbReference>
<dbReference type="GO" id="GO:0008270">
    <property type="term" value="F:zinc ion binding"/>
    <property type="evidence" value="ECO:0007669"/>
    <property type="project" value="UniProtKB-KW"/>
</dbReference>
<dbReference type="SUPFAM" id="SSF57850">
    <property type="entry name" value="RING/U-box"/>
    <property type="match status" value="1"/>
</dbReference>
<feature type="domain" description="CTCHY-type" evidence="8">
    <location>
        <begin position="337"/>
        <end position="403"/>
    </location>
</feature>
<keyword evidence="2 4" id="KW-0863">Zinc-finger</keyword>
<feature type="domain" description="CHY-type" evidence="7">
    <location>
        <begin position="267"/>
        <end position="335"/>
    </location>
</feature>
<evidence type="ECO:0000256" key="3">
    <source>
        <dbReference type="ARBA" id="ARBA00022833"/>
    </source>
</evidence>
<dbReference type="Pfam" id="PF14599">
    <property type="entry name" value="zinc_ribbon_6"/>
    <property type="match status" value="1"/>
</dbReference>
<dbReference type="PANTHER" id="PTHR21319">
    <property type="entry name" value="RING FINGER AND CHY ZINC FINGER DOMAIN-CONTAINING PROTEIN 1"/>
    <property type="match status" value="1"/>
</dbReference>
<dbReference type="PANTHER" id="PTHR21319:SF0">
    <property type="entry name" value="AND RING FINGER DOMAIN PROTEIN, PUTATIVE (AFU_ORTHOLOGUE AFUA_1G08900)-RELATED"/>
    <property type="match status" value="1"/>
</dbReference>
<dbReference type="InterPro" id="IPR001841">
    <property type="entry name" value="Znf_RING"/>
</dbReference>
<gene>
    <name evidence="9" type="ORF">BRETT_003222</name>
</gene>
<dbReference type="InterPro" id="IPR037275">
    <property type="entry name" value="Znf_CTCHY_sf"/>
</dbReference>
<evidence type="ECO:0000256" key="1">
    <source>
        <dbReference type="ARBA" id="ARBA00022723"/>
    </source>
</evidence>
<evidence type="ECO:0000256" key="2">
    <source>
        <dbReference type="ARBA" id="ARBA00022771"/>
    </source>
</evidence>
<accession>A0A871RL68</accession>
<dbReference type="Pfam" id="PF13639">
    <property type="entry name" value="zf-RING_2"/>
    <property type="match status" value="1"/>
</dbReference>
<dbReference type="CDD" id="cd16464">
    <property type="entry name" value="RING-H2_Pirh2-like"/>
    <property type="match status" value="1"/>
</dbReference>
<evidence type="ECO:0000256" key="5">
    <source>
        <dbReference type="SAM" id="MobiDB-lite"/>
    </source>
</evidence>
<dbReference type="PROSITE" id="PS51266">
    <property type="entry name" value="ZF_CHY"/>
    <property type="match status" value="1"/>
</dbReference>
<dbReference type="InterPro" id="IPR037274">
    <property type="entry name" value="Znf_CHY_sf"/>
</dbReference>
<dbReference type="GO" id="GO:0016567">
    <property type="term" value="P:protein ubiquitination"/>
    <property type="evidence" value="ECO:0007669"/>
    <property type="project" value="TreeGrafter"/>
</dbReference>
<evidence type="ECO:0000259" key="8">
    <source>
        <dbReference type="PROSITE" id="PS51270"/>
    </source>
</evidence>
<dbReference type="SUPFAM" id="SSF161219">
    <property type="entry name" value="CHY zinc finger-like"/>
    <property type="match status" value="1"/>
</dbReference>
<organism evidence="9 10">
    <name type="scientific">Dekkera bruxellensis</name>
    <name type="common">Brettanomyces custersii</name>
    <dbReference type="NCBI Taxonomy" id="5007"/>
    <lineage>
        <taxon>Eukaryota</taxon>
        <taxon>Fungi</taxon>
        <taxon>Dikarya</taxon>
        <taxon>Ascomycota</taxon>
        <taxon>Saccharomycotina</taxon>
        <taxon>Pichiomycetes</taxon>
        <taxon>Pichiales</taxon>
        <taxon>Pichiaceae</taxon>
        <taxon>Brettanomyces</taxon>
    </lineage>
</organism>
<evidence type="ECO:0000259" key="7">
    <source>
        <dbReference type="PROSITE" id="PS51266"/>
    </source>
</evidence>
<protein>
    <submittedName>
        <fullName evidence="9">Uncharacterized protein</fullName>
    </submittedName>
</protein>
<evidence type="ECO:0000313" key="10">
    <source>
        <dbReference type="Proteomes" id="UP000663131"/>
    </source>
</evidence>
<evidence type="ECO:0000313" key="9">
    <source>
        <dbReference type="EMBL" id="QOU23031.1"/>
    </source>
</evidence>
<dbReference type="GO" id="GO:0005634">
    <property type="term" value="C:nucleus"/>
    <property type="evidence" value="ECO:0007669"/>
    <property type="project" value="TreeGrafter"/>
</dbReference>
<dbReference type="Pfam" id="PF05495">
    <property type="entry name" value="zf-CHY"/>
    <property type="match status" value="1"/>
</dbReference>